<accession>A0A3E4MMN2</accession>
<comment type="subcellular location">
    <subcellularLocation>
        <location evidence="1">Membrane</location>
        <topology evidence="1">Single-pass membrane protein</topology>
    </subcellularLocation>
</comment>
<evidence type="ECO:0000256" key="7">
    <source>
        <dbReference type="SAM" id="Phobius"/>
    </source>
</evidence>
<evidence type="ECO:0000256" key="6">
    <source>
        <dbReference type="SAM" id="MobiDB-lite"/>
    </source>
</evidence>
<keyword evidence="2" id="KW-0488">Methylation</keyword>
<evidence type="ECO:0000256" key="3">
    <source>
        <dbReference type="ARBA" id="ARBA00022692"/>
    </source>
</evidence>
<dbReference type="Gene3D" id="3.30.700.10">
    <property type="entry name" value="Glycoprotein, Type 4 Pilin"/>
    <property type="match status" value="1"/>
</dbReference>
<dbReference type="SUPFAM" id="SSF54523">
    <property type="entry name" value="Pili subunits"/>
    <property type="match status" value="1"/>
</dbReference>
<evidence type="ECO:0000256" key="1">
    <source>
        <dbReference type="ARBA" id="ARBA00004167"/>
    </source>
</evidence>
<feature type="region of interest" description="Disordered" evidence="6">
    <location>
        <begin position="126"/>
        <end position="146"/>
    </location>
</feature>
<gene>
    <name evidence="8" type="ORF">DXD10_00485</name>
</gene>
<proteinExistence type="predicted"/>
<dbReference type="PROSITE" id="PS00409">
    <property type="entry name" value="PROKAR_NTER_METHYL"/>
    <property type="match status" value="1"/>
</dbReference>
<reference evidence="8 9" key="1">
    <citation type="submission" date="2018-08" db="EMBL/GenBank/DDBJ databases">
        <title>A genome reference for cultivated species of the human gut microbiota.</title>
        <authorList>
            <person name="Zou Y."/>
            <person name="Xue W."/>
            <person name="Luo G."/>
        </authorList>
    </citation>
    <scope>NUCLEOTIDE SEQUENCE [LARGE SCALE GENOMIC DNA]</scope>
    <source>
        <strain evidence="8 9">TF11-11</strain>
    </source>
</reference>
<evidence type="ECO:0000256" key="2">
    <source>
        <dbReference type="ARBA" id="ARBA00022481"/>
    </source>
</evidence>
<dbReference type="PANTHER" id="PTHR30093:SF44">
    <property type="entry name" value="TYPE II SECRETION SYSTEM CORE PROTEIN G"/>
    <property type="match status" value="1"/>
</dbReference>
<name>A0A3E4MMN2_9FIRM</name>
<dbReference type="GO" id="GO:0016020">
    <property type="term" value="C:membrane"/>
    <property type="evidence" value="ECO:0007669"/>
    <property type="project" value="UniProtKB-SubCell"/>
</dbReference>
<dbReference type="RefSeq" id="WP_117648816.1">
    <property type="nucleotide sequence ID" value="NZ_QSQQ01000001.1"/>
</dbReference>
<protein>
    <submittedName>
        <fullName evidence="8">Prepilin-type N-terminal cleavage/methylation domain-containing protein</fullName>
    </submittedName>
</protein>
<feature type="compositionally biased region" description="Polar residues" evidence="6">
    <location>
        <begin position="130"/>
        <end position="146"/>
    </location>
</feature>
<dbReference type="InterPro" id="IPR045584">
    <property type="entry name" value="Pilin-like"/>
</dbReference>
<dbReference type="PANTHER" id="PTHR30093">
    <property type="entry name" value="GENERAL SECRETION PATHWAY PROTEIN G"/>
    <property type="match status" value="1"/>
</dbReference>
<keyword evidence="4 7" id="KW-1133">Transmembrane helix</keyword>
<keyword evidence="3 7" id="KW-0812">Transmembrane</keyword>
<keyword evidence="5 7" id="KW-0472">Membrane</keyword>
<dbReference type="InterPro" id="IPR012902">
    <property type="entry name" value="N_methyl_site"/>
</dbReference>
<evidence type="ECO:0000313" key="8">
    <source>
        <dbReference type="EMBL" id="RGK50626.1"/>
    </source>
</evidence>
<comment type="caution">
    <text evidence="8">The sequence shown here is derived from an EMBL/GenBank/DDBJ whole genome shotgun (WGS) entry which is preliminary data.</text>
</comment>
<sequence length="146" mass="15792">MFKKLKEKKGFTLVELIVVLVILAILAALLIPALTGYIDKAKNKSVIAETRQTVMAAQTLYDEEYAKVKTGGTVSFGTETGDKQIALADVAKLAEVDATNVISIKVKDNKISELVYDNGQKKCTYKPADSANNTDGDYSVANSTKK</sequence>
<dbReference type="Proteomes" id="UP000261208">
    <property type="component" value="Unassembled WGS sequence"/>
</dbReference>
<organism evidence="8 9">
    <name type="scientific">Dorea formicigenerans</name>
    <dbReference type="NCBI Taxonomy" id="39486"/>
    <lineage>
        <taxon>Bacteria</taxon>
        <taxon>Bacillati</taxon>
        <taxon>Bacillota</taxon>
        <taxon>Clostridia</taxon>
        <taxon>Lachnospirales</taxon>
        <taxon>Lachnospiraceae</taxon>
        <taxon>Dorea</taxon>
    </lineage>
</organism>
<evidence type="ECO:0000256" key="5">
    <source>
        <dbReference type="ARBA" id="ARBA00023136"/>
    </source>
</evidence>
<dbReference type="AlphaFoldDB" id="A0A3E4MMN2"/>
<dbReference type="Pfam" id="PF07963">
    <property type="entry name" value="N_methyl"/>
    <property type="match status" value="1"/>
</dbReference>
<evidence type="ECO:0000313" key="9">
    <source>
        <dbReference type="Proteomes" id="UP000261208"/>
    </source>
</evidence>
<evidence type="ECO:0000256" key="4">
    <source>
        <dbReference type="ARBA" id="ARBA00022989"/>
    </source>
</evidence>
<dbReference type="EMBL" id="QSQQ01000001">
    <property type="protein sequence ID" value="RGK50626.1"/>
    <property type="molecule type" value="Genomic_DNA"/>
</dbReference>
<dbReference type="NCBIfam" id="TIGR02532">
    <property type="entry name" value="IV_pilin_GFxxxE"/>
    <property type="match status" value="1"/>
</dbReference>
<feature type="transmembrane region" description="Helical" evidence="7">
    <location>
        <begin position="12"/>
        <end position="34"/>
    </location>
</feature>